<protein>
    <submittedName>
        <fullName evidence="2">Flagellar biosynthesis protein FlhA</fullName>
    </submittedName>
</protein>
<gene>
    <name evidence="2" type="ORF">ETAA8_34300</name>
</gene>
<keyword evidence="3" id="KW-1185">Reference proteome</keyword>
<evidence type="ECO:0000313" key="3">
    <source>
        <dbReference type="Proteomes" id="UP000315017"/>
    </source>
</evidence>
<feature type="signal peptide" evidence="1">
    <location>
        <begin position="1"/>
        <end position="24"/>
    </location>
</feature>
<feature type="chain" id="PRO_5022179084" evidence="1">
    <location>
        <begin position="25"/>
        <end position="162"/>
    </location>
</feature>
<dbReference type="InterPro" id="IPR042194">
    <property type="entry name" value="FHIPEP_1"/>
</dbReference>
<sequence length="162" mass="17796" precursor="true">MSRRLFLQSSLALAGSASPTGALLANLSGATVGINAASSDKQSEEVRNVEPLELAIGGGLVRLFRGTPFCHIMVEIPRMRQAFAEEGIAMPLVRIRDWLTLGKLNYAIDVYGVRMAEASCGMLRNVTNDDANYATRRRIAEDQILNHLRTIVREGAYYQALK</sequence>
<dbReference type="InterPro" id="IPR001712">
    <property type="entry name" value="T3SS_FHIPEP"/>
</dbReference>
<dbReference type="Gene3D" id="3.40.30.60">
    <property type="entry name" value="FHIPEP family, domain 1"/>
    <property type="match status" value="1"/>
</dbReference>
<dbReference type="Pfam" id="PF00771">
    <property type="entry name" value="FHIPEP"/>
    <property type="match status" value="1"/>
</dbReference>
<keyword evidence="2" id="KW-0282">Flagellum</keyword>
<keyword evidence="1" id="KW-0732">Signal</keyword>
<name>A0A517YDM6_9BACT</name>
<evidence type="ECO:0000256" key="1">
    <source>
        <dbReference type="SAM" id="SignalP"/>
    </source>
</evidence>
<reference evidence="2 3" key="1">
    <citation type="submission" date="2019-02" db="EMBL/GenBank/DDBJ databases">
        <title>Deep-cultivation of Planctomycetes and their phenomic and genomic characterization uncovers novel biology.</title>
        <authorList>
            <person name="Wiegand S."/>
            <person name="Jogler M."/>
            <person name="Boedeker C."/>
            <person name="Pinto D."/>
            <person name="Vollmers J."/>
            <person name="Rivas-Marin E."/>
            <person name="Kohn T."/>
            <person name="Peeters S.H."/>
            <person name="Heuer A."/>
            <person name="Rast P."/>
            <person name="Oberbeckmann S."/>
            <person name="Bunk B."/>
            <person name="Jeske O."/>
            <person name="Meyerdierks A."/>
            <person name="Storesund J.E."/>
            <person name="Kallscheuer N."/>
            <person name="Luecker S."/>
            <person name="Lage O.M."/>
            <person name="Pohl T."/>
            <person name="Merkel B.J."/>
            <person name="Hornburger P."/>
            <person name="Mueller R.-W."/>
            <person name="Bruemmer F."/>
            <person name="Labrenz M."/>
            <person name="Spormann A.M."/>
            <person name="Op den Camp H."/>
            <person name="Overmann J."/>
            <person name="Amann R."/>
            <person name="Jetten M.S.M."/>
            <person name="Mascher T."/>
            <person name="Medema M.H."/>
            <person name="Devos D.P."/>
            <person name="Kaster A.-K."/>
            <person name="Ovreas L."/>
            <person name="Rohde M."/>
            <person name="Galperin M.Y."/>
            <person name="Jogler C."/>
        </authorList>
    </citation>
    <scope>NUCLEOTIDE SEQUENCE [LARGE SCALE GENOMIC DNA]</scope>
    <source>
        <strain evidence="2 3">ETA_A8</strain>
    </source>
</reference>
<accession>A0A517YDM6</accession>
<keyword evidence="2" id="KW-0966">Cell projection</keyword>
<dbReference type="AlphaFoldDB" id="A0A517YDM6"/>
<evidence type="ECO:0000313" key="2">
    <source>
        <dbReference type="EMBL" id="QDU28330.1"/>
    </source>
</evidence>
<keyword evidence="2" id="KW-0969">Cilium</keyword>
<organism evidence="2 3">
    <name type="scientific">Anatilimnocola aggregata</name>
    <dbReference type="NCBI Taxonomy" id="2528021"/>
    <lineage>
        <taxon>Bacteria</taxon>
        <taxon>Pseudomonadati</taxon>
        <taxon>Planctomycetota</taxon>
        <taxon>Planctomycetia</taxon>
        <taxon>Pirellulales</taxon>
        <taxon>Pirellulaceae</taxon>
        <taxon>Anatilimnocola</taxon>
    </lineage>
</organism>
<dbReference type="Proteomes" id="UP000315017">
    <property type="component" value="Chromosome"/>
</dbReference>
<dbReference type="GO" id="GO:0009306">
    <property type="term" value="P:protein secretion"/>
    <property type="evidence" value="ECO:0007669"/>
    <property type="project" value="InterPro"/>
</dbReference>
<dbReference type="GO" id="GO:0016020">
    <property type="term" value="C:membrane"/>
    <property type="evidence" value="ECO:0007669"/>
    <property type="project" value="InterPro"/>
</dbReference>
<proteinExistence type="predicted"/>
<dbReference type="EMBL" id="CP036274">
    <property type="protein sequence ID" value="QDU28330.1"/>
    <property type="molecule type" value="Genomic_DNA"/>
</dbReference>
<dbReference type="KEGG" id="aagg:ETAA8_34300"/>